<evidence type="ECO:0008006" key="3">
    <source>
        <dbReference type="Google" id="ProtNLM"/>
    </source>
</evidence>
<evidence type="ECO:0000313" key="1">
    <source>
        <dbReference type="EMBL" id="MDR7091756.1"/>
    </source>
</evidence>
<dbReference type="EMBL" id="JAVDVX010000007">
    <property type="protein sequence ID" value="MDR7091756.1"/>
    <property type="molecule type" value="Genomic_DNA"/>
</dbReference>
<protein>
    <recommendedName>
        <fullName evidence="3">GspL cytoplasmic actin-ATPase-like domain-containing protein</fullName>
    </recommendedName>
</protein>
<dbReference type="RefSeq" id="WP_310075400.1">
    <property type="nucleotide sequence ID" value="NZ_JAVDVX010000007.1"/>
</dbReference>
<dbReference type="Proteomes" id="UP001253595">
    <property type="component" value="Unassembled WGS sequence"/>
</dbReference>
<comment type="caution">
    <text evidence="1">The sequence shown here is derived from an EMBL/GenBank/DDBJ whole genome shotgun (WGS) entry which is preliminary data.</text>
</comment>
<name>A0ABU1V2S3_9GAMM</name>
<sequence length="249" mass="27784">MNELQRQAYLSALGIENYAPRWLMPSAPVSVACVLPVYDIPVAATPASLEAVTIETRIESKPSAPNVLAAMADLGEQKKAPLAINAAVILQQLEEKKAPVVQPFSLSVYRPQPGFLIIDSRNTKLALPTEVLLNNLLRVHLKAVQPALGEEVLRWPMIENRFVSRTEDDARNELQTWLAVENELRPIHKLWLMGESAARYWLDASRDLAAICWTAQPIKDMSLQALILPSLNQLLQNPTQKSRLWACLP</sequence>
<keyword evidence="2" id="KW-1185">Reference proteome</keyword>
<accession>A0ABU1V2S3</accession>
<organism evidence="1 2">
    <name type="scientific">Cellvibrio fibrivorans</name>
    <dbReference type="NCBI Taxonomy" id="126350"/>
    <lineage>
        <taxon>Bacteria</taxon>
        <taxon>Pseudomonadati</taxon>
        <taxon>Pseudomonadota</taxon>
        <taxon>Gammaproteobacteria</taxon>
        <taxon>Cellvibrionales</taxon>
        <taxon>Cellvibrionaceae</taxon>
        <taxon>Cellvibrio</taxon>
    </lineage>
</organism>
<proteinExistence type="predicted"/>
<reference evidence="1 2" key="1">
    <citation type="submission" date="2023-07" db="EMBL/GenBank/DDBJ databases">
        <title>Sorghum-associated microbial communities from plants grown in Nebraska, USA.</title>
        <authorList>
            <person name="Schachtman D."/>
        </authorList>
    </citation>
    <scope>NUCLEOTIDE SEQUENCE [LARGE SCALE GENOMIC DNA]</scope>
    <source>
        <strain evidence="1 2">BE190</strain>
    </source>
</reference>
<dbReference type="PROSITE" id="PS51257">
    <property type="entry name" value="PROKAR_LIPOPROTEIN"/>
    <property type="match status" value="1"/>
</dbReference>
<evidence type="ECO:0000313" key="2">
    <source>
        <dbReference type="Proteomes" id="UP001253595"/>
    </source>
</evidence>
<gene>
    <name evidence="1" type="ORF">J2X05_003791</name>
</gene>